<dbReference type="SMART" id="SM00906">
    <property type="entry name" value="Fungal_trans"/>
    <property type="match status" value="1"/>
</dbReference>
<dbReference type="PANTHER" id="PTHR47171:SF2">
    <property type="entry name" value="TRANSCRIPTION FACTOR, PUTATIVE-RELATED"/>
    <property type="match status" value="1"/>
</dbReference>
<keyword evidence="1" id="KW-0862">Zinc</keyword>
<dbReference type="RefSeq" id="XP_064654546.1">
    <property type="nucleotide sequence ID" value="XM_064807173.1"/>
</dbReference>
<proteinExistence type="predicted"/>
<dbReference type="AlphaFoldDB" id="A0AAV9P0F6"/>
<name>A0AAV9P0F6_9PEZI</name>
<protein>
    <recommendedName>
        <fullName evidence="7">Xylanolytic transcriptional activator regulatory domain-containing protein</fullName>
    </recommendedName>
</protein>
<dbReference type="PANTHER" id="PTHR47171">
    <property type="entry name" value="FARA-RELATED"/>
    <property type="match status" value="1"/>
</dbReference>
<sequence length="528" mass="58926">MQRAAFIGPDALQAQDGEEPHYAGQIIHGSSVSQQICELQQAYNLPSRAVQMALFENFFTYCYPWDPTIERSQIIGVPTEGVSRLLLQAIFLGGSRVSSAPLSDVTPHDFYLRAKTLFWTNQESNPLVKIIAVSLLHWWNPHGPELVSSDTSTFWNSIAVNLAVQMGLNSAKRRVPDEALRRKLWWSIVARDCLISAAHGRAQAVDLSHCDVPRPTIRDFPHSSTTGPVFIAYVDLAAITGRFVKHSIRKLDTADTSQHLRQWVEALPPSLRLSSLEITQQHGSINSFNVRQLNVIYYTAVAMVFRARTSDGPFPTAAVLAGSAIASLFEELLARDQIRFLNPVYTFYLLVASIALLSCYRYESMWQTAQEDLKIISLAQEEMKKKWPSAIGSIRSYQKMYSTATKVQTREQHLPEQVLDKTQAALLGDIQASPCRMWNIIRPILESETKISAGNVPINETQPTARSAVYPTLAGGQQDHSLSSGAQIDEPMGGPDWNTFLSDAPLDEWQIDEDLFGGHLFWDELPSG</sequence>
<dbReference type="EMBL" id="JAVRRT010000020">
    <property type="protein sequence ID" value="KAK5164253.1"/>
    <property type="molecule type" value="Genomic_DNA"/>
</dbReference>
<dbReference type="InterPro" id="IPR052073">
    <property type="entry name" value="Amide_Lactam_Regulators"/>
</dbReference>
<dbReference type="GO" id="GO:0008270">
    <property type="term" value="F:zinc ion binding"/>
    <property type="evidence" value="ECO:0007669"/>
    <property type="project" value="InterPro"/>
</dbReference>
<dbReference type="Proteomes" id="UP001337655">
    <property type="component" value="Unassembled WGS sequence"/>
</dbReference>
<evidence type="ECO:0000313" key="9">
    <source>
        <dbReference type="Proteomes" id="UP001337655"/>
    </source>
</evidence>
<feature type="region of interest" description="Disordered" evidence="6">
    <location>
        <begin position="475"/>
        <end position="496"/>
    </location>
</feature>
<evidence type="ECO:0000256" key="2">
    <source>
        <dbReference type="ARBA" id="ARBA00023015"/>
    </source>
</evidence>
<organism evidence="8 9">
    <name type="scientific">Saxophila tyrrhenica</name>
    <dbReference type="NCBI Taxonomy" id="1690608"/>
    <lineage>
        <taxon>Eukaryota</taxon>
        <taxon>Fungi</taxon>
        <taxon>Dikarya</taxon>
        <taxon>Ascomycota</taxon>
        <taxon>Pezizomycotina</taxon>
        <taxon>Dothideomycetes</taxon>
        <taxon>Dothideomycetidae</taxon>
        <taxon>Mycosphaerellales</taxon>
        <taxon>Extremaceae</taxon>
        <taxon>Saxophila</taxon>
    </lineage>
</organism>
<comment type="caution">
    <text evidence="8">The sequence shown here is derived from an EMBL/GenBank/DDBJ whole genome shotgun (WGS) entry which is preliminary data.</text>
</comment>
<evidence type="ECO:0000259" key="7">
    <source>
        <dbReference type="SMART" id="SM00906"/>
    </source>
</evidence>
<evidence type="ECO:0000256" key="4">
    <source>
        <dbReference type="ARBA" id="ARBA00023163"/>
    </source>
</evidence>
<reference evidence="8 9" key="1">
    <citation type="submission" date="2023-08" db="EMBL/GenBank/DDBJ databases">
        <title>Black Yeasts Isolated from many extreme environments.</title>
        <authorList>
            <person name="Coleine C."/>
            <person name="Stajich J.E."/>
            <person name="Selbmann L."/>
        </authorList>
    </citation>
    <scope>NUCLEOTIDE SEQUENCE [LARGE SCALE GENOMIC DNA]</scope>
    <source>
        <strain evidence="8 9">CCFEE 5935</strain>
    </source>
</reference>
<evidence type="ECO:0000256" key="1">
    <source>
        <dbReference type="ARBA" id="ARBA00022833"/>
    </source>
</evidence>
<keyword evidence="9" id="KW-1185">Reference proteome</keyword>
<feature type="domain" description="Xylanolytic transcriptional activator regulatory" evidence="7">
    <location>
        <begin position="152"/>
        <end position="220"/>
    </location>
</feature>
<dbReference type="GO" id="GO:0003677">
    <property type="term" value="F:DNA binding"/>
    <property type="evidence" value="ECO:0007669"/>
    <property type="project" value="UniProtKB-KW"/>
</dbReference>
<gene>
    <name evidence="8" type="ORF">LTR77_009947</name>
</gene>
<dbReference type="Pfam" id="PF04082">
    <property type="entry name" value="Fungal_trans"/>
    <property type="match status" value="1"/>
</dbReference>
<evidence type="ECO:0000256" key="6">
    <source>
        <dbReference type="SAM" id="MobiDB-lite"/>
    </source>
</evidence>
<dbReference type="GO" id="GO:0006351">
    <property type="term" value="P:DNA-templated transcription"/>
    <property type="evidence" value="ECO:0007669"/>
    <property type="project" value="InterPro"/>
</dbReference>
<keyword evidence="4" id="KW-0804">Transcription</keyword>
<accession>A0AAV9P0F6</accession>
<evidence type="ECO:0000256" key="3">
    <source>
        <dbReference type="ARBA" id="ARBA00023125"/>
    </source>
</evidence>
<evidence type="ECO:0000313" key="8">
    <source>
        <dbReference type="EMBL" id="KAK5164253.1"/>
    </source>
</evidence>
<dbReference type="CDD" id="cd12148">
    <property type="entry name" value="fungal_TF_MHR"/>
    <property type="match status" value="1"/>
</dbReference>
<keyword evidence="2" id="KW-0805">Transcription regulation</keyword>
<keyword evidence="3" id="KW-0238">DNA-binding</keyword>
<dbReference type="InterPro" id="IPR007219">
    <property type="entry name" value="XnlR_reg_dom"/>
</dbReference>
<keyword evidence="5" id="KW-0539">Nucleus</keyword>
<evidence type="ECO:0000256" key="5">
    <source>
        <dbReference type="ARBA" id="ARBA00023242"/>
    </source>
</evidence>
<dbReference type="GeneID" id="89931277"/>